<accession>A0A1T4NU30</accession>
<dbReference type="Pfam" id="PF10135">
    <property type="entry name" value="Rod-binding"/>
    <property type="match status" value="1"/>
</dbReference>
<keyword evidence="3" id="KW-1185">Reference proteome</keyword>
<dbReference type="RefSeq" id="WP_078707282.1">
    <property type="nucleotide sequence ID" value="NZ_FUXL01000003.1"/>
</dbReference>
<evidence type="ECO:0000313" key="2">
    <source>
        <dbReference type="EMBL" id="SJZ82238.1"/>
    </source>
</evidence>
<name>A0A1T4NU30_9HYPH</name>
<dbReference type="Proteomes" id="UP000190135">
    <property type="component" value="Unassembled WGS sequence"/>
</dbReference>
<protein>
    <submittedName>
        <fullName evidence="2">Rod binding protein</fullName>
    </submittedName>
</protein>
<gene>
    <name evidence="2" type="ORF">SAMN05428963_103170</name>
</gene>
<evidence type="ECO:0000259" key="1">
    <source>
        <dbReference type="Pfam" id="PF10135"/>
    </source>
</evidence>
<dbReference type="EMBL" id="FUXL01000003">
    <property type="protein sequence ID" value="SJZ82238.1"/>
    <property type="molecule type" value="Genomic_DNA"/>
</dbReference>
<dbReference type="STRING" id="1365950.SAMN05428963_103170"/>
<feature type="domain" description="Flagellar protein FlgJ N-terminal" evidence="1">
    <location>
        <begin position="97"/>
        <end position="138"/>
    </location>
</feature>
<proteinExistence type="predicted"/>
<dbReference type="AlphaFoldDB" id="A0A1T4NU30"/>
<dbReference type="InterPro" id="IPR019301">
    <property type="entry name" value="Flagellar_prot_FlgJ_N"/>
</dbReference>
<evidence type="ECO:0000313" key="3">
    <source>
        <dbReference type="Proteomes" id="UP000190135"/>
    </source>
</evidence>
<dbReference type="OrthoDB" id="7889190at2"/>
<sequence>MAITPPTDLVLDVMRAAGPDASDALASRLGRVGPASTTATADQALAFNETMKSEAKAAAPASSDILPLGHHESRKASPYEKFEAFVLRSFVESMLPSEESGFYGDGAGANIWRSMMAEQVGDQIAKDGGIGIAEMLERRAEQSKSGQLADISTDAATAGMNAVKARASVLQGLEDL</sequence>
<organism evidence="2 3">
    <name type="scientific">Consotaella salsifontis</name>
    <dbReference type="NCBI Taxonomy" id="1365950"/>
    <lineage>
        <taxon>Bacteria</taxon>
        <taxon>Pseudomonadati</taxon>
        <taxon>Pseudomonadota</taxon>
        <taxon>Alphaproteobacteria</taxon>
        <taxon>Hyphomicrobiales</taxon>
        <taxon>Aurantimonadaceae</taxon>
        <taxon>Consotaella</taxon>
    </lineage>
</organism>
<reference evidence="2 3" key="1">
    <citation type="submission" date="2017-02" db="EMBL/GenBank/DDBJ databases">
        <authorList>
            <person name="Peterson S.W."/>
        </authorList>
    </citation>
    <scope>NUCLEOTIDE SEQUENCE [LARGE SCALE GENOMIC DNA]</scope>
    <source>
        <strain evidence="2 3">USBA 369</strain>
    </source>
</reference>